<dbReference type="PANTHER" id="PTHR46009:SF1">
    <property type="entry name" value="VACUOLAR PROTEIN SORTING-ASSOCIATED PROTEIN VTA1 HOMOLOG"/>
    <property type="match status" value="1"/>
</dbReference>
<dbReference type="Pfam" id="PF18097">
    <property type="entry name" value="Vta1_C"/>
    <property type="match status" value="1"/>
</dbReference>
<evidence type="ECO:0000313" key="12">
    <source>
        <dbReference type="EMBL" id="KKY24999.1"/>
    </source>
</evidence>
<keyword evidence="6" id="KW-0967">Endosome</keyword>
<evidence type="ECO:0000313" key="13">
    <source>
        <dbReference type="Proteomes" id="UP000053317"/>
    </source>
</evidence>
<proteinExistence type="inferred from homology"/>
<dbReference type="InterPro" id="IPR039431">
    <property type="entry name" value="Vta1/CALS_N"/>
</dbReference>
<dbReference type="Pfam" id="PF04652">
    <property type="entry name" value="Vta1"/>
    <property type="match status" value="1"/>
</dbReference>
<evidence type="ECO:0000256" key="7">
    <source>
        <dbReference type="ARBA" id="ARBA00022927"/>
    </source>
</evidence>
<feature type="domain" description="Vta1 C-terminal" evidence="11">
    <location>
        <begin position="416"/>
        <end position="451"/>
    </location>
</feature>
<keyword evidence="7" id="KW-0653">Protein transport</keyword>
<evidence type="ECO:0000259" key="10">
    <source>
        <dbReference type="Pfam" id="PF04652"/>
    </source>
</evidence>
<evidence type="ECO:0000256" key="5">
    <source>
        <dbReference type="ARBA" id="ARBA00022490"/>
    </source>
</evidence>
<gene>
    <name evidence="12" type="ORF">UCRPC4_g02170</name>
</gene>
<organism evidence="12 13">
    <name type="scientific">Phaeomoniella chlamydospora</name>
    <name type="common">Phaeoacremonium chlamydosporum</name>
    <dbReference type="NCBI Taxonomy" id="158046"/>
    <lineage>
        <taxon>Eukaryota</taxon>
        <taxon>Fungi</taxon>
        <taxon>Dikarya</taxon>
        <taxon>Ascomycota</taxon>
        <taxon>Pezizomycotina</taxon>
        <taxon>Eurotiomycetes</taxon>
        <taxon>Chaetothyriomycetidae</taxon>
        <taxon>Phaeomoniellales</taxon>
        <taxon>Phaeomoniellaceae</taxon>
        <taxon>Phaeomoniella</taxon>
    </lineage>
</organism>
<evidence type="ECO:0000256" key="2">
    <source>
        <dbReference type="ARBA" id="ARBA00004496"/>
    </source>
</evidence>
<feature type="region of interest" description="Disordered" evidence="9">
    <location>
        <begin position="183"/>
        <end position="204"/>
    </location>
</feature>
<accession>A0A0G2ERY3</accession>
<dbReference type="OrthoDB" id="391137at2759"/>
<feature type="region of interest" description="Disordered" evidence="9">
    <location>
        <begin position="217"/>
        <end position="394"/>
    </location>
</feature>
<evidence type="ECO:0000256" key="1">
    <source>
        <dbReference type="ARBA" id="ARBA00004481"/>
    </source>
</evidence>
<dbReference type="EMBL" id="LCWF01000052">
    <property type="protein sequence ID" value="KKY24999.1"/>
    <property type="molecule type" value="Genomic_DNA"/>
</dbReference>
<comment type="subcellular location">
    <subcellularLocation>
        <location evidence="2">Cytoplasm</location>
    </subcellularLocation>
    <subcellularLocation>
        <location evidence="1">Endosome membrane</location>
        <topology evidence="1">Peripheral membrane protein</topology>
    </subcellularLocation>
</comment>
<dbReference type="InterPro" id="IPR041212">
    <property type="entry name" value="Vta1_C"/>
</dbReference>
<feature type="domain" description="Vta1/callose synthase N-terminal" evidence="10">
    <location>
        <begin position="14"/>
        <end position="156"/>
    </location>
</feature>
<protein>
    <recommendedName>
        <fullName evidence="14">DUF605-domain-containing protein</fullName>
    </recommendedName>
</protein>
<evidence type="ECO:0000256" key="9">
    <source>
        <dbReference type="SAM" id="MobiDB-lite"/>
    </source>
</evidence>
<comment type="similarity">
    <text evidence="3">Belongs to the VTA1 family.</text>
</comment>
<feature type="compositionally biased region" description="Polar residues" evidence="9">
    <location>
        <begin position="188"/>
        <end position="201"/>
    </location>
</feature>
<keyword evidence="13" id="KW-1185">Reference proteome</keyword>
<dbReference type="Proteomes" id="UP000053317">
    <property type="component" value="Unassembled WGS sequence"/>
</dbReference>
<dbReference type="Gene3D" id="1.20.5.420">
    <property type="entry name" value="Immunoglobulin FC, subunit C"/>
    <property type="match status" value="1"/>
</dbReference>
<dbReference type="PANTHER" id="PTHR46009">
    <property type="entry name" value="VACUOLAR PROTEIN SORTING-ASSOCIATED PROTEIN VTA1 HOMOLOG"/>
    <property type="match status" value="1"/>
</dbReference>
<keyword evidence="5" id="KW-0963">Cytoplasm</keyword>
<dbReference type="Gene3D" id="1.25.40.270">
    <property type="entry name" value="Vacuolar protein sorting-associated protein vta1"/>
    <property type="match status" value="1"/>
</dbReference>
<dbReference type="AlphaFoldDB" id="A0A0G2ERY3"/>
<dbReference type="GO" id="GO:0010008">
    <property type="term" value="C:endosome membrane"/>
    <property type="evidence" value="ECO:0007669"/>
    <property type="project" value="UniProtKB-SubCell"/>
</dbReference>
<evidence type="ECO:0000259" key="11">
    <source>
        <dbReference type="Pfam" id="PF18097"/>
    </source>
</evidence>
<evidence type="ECO:0000256" key="8">
    <source>
        <dbReference type="ARBA" id="ARBA00023136"/>
    </source>
</evidence>
<keyword evidence="8" id="KW-0472">Membrane</keyword>
<dbReference type="GO" id="GO:0005771">
    <property type="term" value="C:multivesicular body"/>
    <property type="evidence" value="ECO:0007669"/>
    <property type="project" value="TreeGrafter"/>
</dbReference>
<dbReference type="InterPro" id="IPR023175">
    <property type="entry name" value="Vta1/CALS_N_sf"/>
</dbReference>
<evidence type="ECO:0000256" key="4">
    <source>
        <dbReference type="ARBA" id="ARBA00022448"/>
    </source>
</evidence>
<name>A0A0G2ERY3_PHACM</name>
<dbReference type="InterPro" id="IPR044538">
    <property type="entry name" value="Vta1-like"/>
</dbReference>
<evidence type="ECO:0008006" key="14">
    <source>
        <dbReference type="Google" id="ProtNLM"/>
    </source>
</evidence>
<evidence type="ECO:0000256" key="3">
    <source>
        <dbReference type="ARBA" id="ARBA00007895"/>
    </source>
</evidence>
<reference evidence="12 13" key="1">
    <citation type="submission" date="2015-05" db="EMBL/GenBank/DDBJ databases">
        <title>Distinctive expansion of gene families associated with plant cell wall degradation and secondary metabolism in the genomes of grapevine trunk pathogens.</title>
        <authorList>
            <person name="Lawrence D.P."/>
            <person name="Travadon R."/>
            <person name="Rolshausen P.E."/>
            <person name="Baumgartner K."/>
        </authorList>
    </citation>
    <scope>NUCLEOTIDE SEQUENCE [LARGE SCALE GENOMIC DNA]</scope>
    <source>
        <strain evidence="12">UCRPC4</strain>
    </source>
</reference>
<feature type="compositionally biased region" description="Polar residues" evidence="9">
    <location>
        <begin position="255"/>
        <end position="273"/>
    </location>
</feature>
<evidence type="ECO:0000256" key="6">
    <source>
        <dbReference type="ARBA" id="ARBA00022753"/>
    </source>
</evidence>
<sequence>MAAPIPAALKSADISRFALRAAQLEKVKPIISYWCNYWIVNQIISNNLQNTDEESKLYTINVMDKLEQFKDANSDNDAVIDDLAGKAYIEQFGLETFQRADNAVRADKASRQTADTFQASATFLELLQIFGPIDPEIATKIKYAKYHALRIAKAIKAGEDPNLSNPKPEPIPEEQGLPLDSEELESVDNPSGFSKPRQPSVQEIPDEADRIQRSLSQKSTLDESIHPSRASSVPRPPGAKVEDAIDESDRLSRTLARQSTLDESLHPSRQPSIPRTVHVDPTSGPASGPLPEADTNGSEGYYTASRATISPGIPPVESKSDPKSSSGGNYFPRVPTPPAPSLELPSAPQDFTSFPPPLAPSLPSQTSVAPSQQTMSIPPPQSFYNTQPAVPQPPVVVSQPQRVPAASNVPEVLDEEAMLTAQKHARWAISALNFEDVGTAIKELRGALEALGAK</sequence>
<dbReference type="GO" id="GO:0032511">
    <property type="term" value="P:late endosome to vacuole transport via multivesicular body sorting pathway"/>
    <property type="evidence" value="ECO:0007669"/>
    <property type="project" value="InterPro"/>
</dbReference>
<dbReference type="GO" id="GO:0015031">
    <property type="term" value="P:protein transport"/>
    <property type="evidence" value="ECO:0007669"/>
    <property type="project" value="UniProtKB-KW"/>
</dbReference>
<reference evidence="12 13" key="2">
    <citation type="submission" date="2015-05" db="EMBL/GenBank/DDBJ databases">
        <authorList>
            <person name="Morales-Cruz A."/>
            <person name="Amrine K.C."/>
            <person name="Cantu D."/>
        </authorList>
    </citation>
    <scope>NUCLEOTIDE SEQUENCE [LARGE SCALE GENOMIC DNA]</scope>
    <source>
        <strain evidence="12">UCRPC4</strain>
    </source>
</reference>
<comment type="caution">
    <text evidence="12">The sequence shown here is derived from an EMBL/GenBank/DDBJ whole genome shotgun (WGS) entry which is preliminary data.</text>
</comment>
<feature type="compositionally biased region" description="Polar residues" evidence="9">
    <location>
        <begin position="368"/>
        <end position="386"/>
    </location>
</feature>
<feature type="compositionally biased region" description="Low complexity" evidence="9">
    <location>
        <begin position="341"/>
        <end position="353"/>
    </location>
</feature>
<feature type="compositionally biased region" description="Basic and acidic residues" evidence="9">
    <location>
        <begin position="240"/>
        <end position="252"/>
    </location>
</feature>
<keyword evidence="4" id="KW-0813">Transport</keyword>